<evidence type="ECO:0000259" key="15">
    <source>
        <dbReference type="PROSITE" id="PS50109"/>
    </source>
</evidence>
<dbReference type="KEGG" id="cbf:CLI_0338"/>
<comment type="catalytic activity">
    <reaction evidence="1">
        <text>ATP + protein L-histidine = ADP + protein N-phospho-L-histidine.</text>
        <dbReference type="EC" id="2.7.13.3"/>
    </reaction>
</comment>
<dbReference type="InterPro" id="IPR003660">
    <property type="entry name" value="HAMP_dom"/>
</dbReference>
<feature type="transmembrane region" description="Helical" evidence="14">
    <location>
        <begin position="174"/>
        <end position="197"/>
    </location>
</feature>
<evidence type="ECO:0000256" key="12">
    <source>
        <dbReference type="ARBA" id="ARBA00023012"/>
    </source>
</evidence>
<keyword evidence="6 17" id="KW-0808">Transferase</keyword>
<keyword evidence="10" id="KW-0067">ATP-binding</keyword>
<dbReference type="Pfam" id="PF00512">
    <property type="entry name" value="HisKA"/>
    <property type="match status" value="1"/>
</dbReference>
<evidence type="ECO:0000256" key="9">
    <source>
        <dbReference type="ARBA" id="ARBA00022777"/>
    </source>
</evidence>
<dbReference type="Gene3D" id="6.10.340.10">
    <property type="match status" value="1"/>
</dbReference>
<feature type="domain" description="HAMP" evidence="16">
    <location>
        <begin position="195"/>
        <end position="248"/>
    </location>
</feature>
<dbReference type="GO" id="GO:0000155">
    <property type="term" value="F:phosphorelay sensor kinase activity"/>
    <property type="evidence" value="ECO:0007669"/>
    <property type="project" value="InterPro"/>
</dbReference>
<dbReference type="PRINTS" id="PR00344">
    <property type="entry name" value="BCTRLSENSOR"/>
</dbReference>
<evidence type="ECO:0000256" key="8">
    <source>
        <dbReference type="ARBA" id="ARBA00022741"/>
    </source>
</evidence>
<dbReference type="PROSITE" id="PS50885">
    <property type="entry name" value="HAMP"/>
    <property type="match status" value="1"/>
</dbReference>
<dbReference type="InterPro" id="IPR005467">
    <property type="entry name" value="His_kinase_dom"/>
</dbReference>
<dbReference type="PANTHER" id="PTHR45528">
    <property type="entry name" value="SENSOR HISTIDINE KINASE CPXA"/>
    <property type="match status" value="1"/>
</dbReference>
<dbReference type="Proteomes" id="UP000002410">
    <property type="component" value="Chromosome"/>
</dbReference>
<sequence>MVWDIGSMFNKLRYRVSLIFILFSLSIIFLANIVNHYCIEKKFNIYTSEKIQQSKMEIKNKISNAYSNNSWDKKAIENIGTDAITGGLLITVKDKNDNIIWNAREYDNIVCEKILNKIIENTNKVSPDVDIKNTFDKFDLKQGEALIGKLEVEYIGPIYYEDSDVIFLRMLDRILFILGLLFFIISIIVGWLLSYAISKPILKVIDATNLISEGNYSKGIKEDYSIYEINKLIKSINMMAGDLDKQEKIRQELTKDISHELRTPITTMQAQLEAIMDGLWEPSQERLKSIYDELQRLNRLTVSIEDLSRCEGSKLRLNKSEVDLETVITTILTNFEKQLLDKDINLQVDLKHINIMIDRDKISQVILNIISNAIKYTPDKGEIFVRCFTKSDNVYISIKDSGIGISDEDKDYIFERFYRTDKSRARETGGVGIGLTISREIVKAHGGSINVYSKLDEGSNFVIKLPIKFCGT</sequence>
<dbReference type="SMART" id="SM00304">
    <property type="entry name" value="HAMP"/>
    <property type="match status" value="1"/>
</dbReference>
<dbReference type="CDD" id="cd06225">
    <property type="entry name" value="HAMP"/>
    <property type="match status" value="1"/>
</dbReference>
<comment type="subcellular location">
    <subcellularLocation>
        <location evidence="2">Cell membrane</location>
        <topology evidence="2">Multi-pass membrane protein</topology>
    </subcellularLocation>
</comment>
<keyword evidence="9 17" id="KW-0418">Kinase</keyword>
<name>A7GA25_CLOBL</name>
<keyword evidence="4" id="KW-1003">Cell membrane</keyword>
<dbReference type="CDD" id="cd00075">
    <property type="entry name" value="HATPase"/>
    <property type="match status" value="1"/>
</dbReference>
<dbReference type="InterPro" id="IPR003661">
    <property type="entry name" value="HisK_dim/P_dom"/>
</dbReference>
<evidence type="ECO:0000313" key="17">
    <source>
        <dbReference type="EMBL" id="ABS42018.1"/>
    </source>
</evidence>
<dbReference type="EC" id="2.7.13.3" evidence="3"/>
<dbReference type="InterPro" id="IPR036890">
    <property type="entry name" value="HATPase_C_sf"/>
</dbReference>
<dbReference type="SUPFAM" id="SSF55874">
    <property type="entry name" value="ATPase domain of HSP90 chaperone/DNA topoisomerase II/histidine kinase"/>
    <property type="match status" value="1"/>
</dbReference>
<keyword evidence="8" id="KW-0547">Nucleotide-binding</keyword>
<evidence type="ECO:0000313" key="18">
    <source>
        <dbReference type="Proteomes" id="UP000002410"/>
    </source>
</evidence>
<evidence type="ECO:0000256" key="1">
    <source>
        <dbReference type="ARBA" id="ARBA00000085"/>
    </source>
</evidence>
<accession>A7GA25</accession>
<dbReference type="SMART" id="SM00388">
    <property type="entry name" value="HisKA"/>
    <property type="match status" value="1"/>
</dbReference>
<evidence type="ECO:0000256" key="10">
    <source>
        <dbReference type="ARBA" id="ARBA00022840"/>
    </source>
</evidence>
<keyword evidence="7 14" id="KW-0812">Transmembrane</keyword>
<feature type="transmembrane region" description="Helical" evidence="14">
    <location>
        <begin position="12"/>
        <end position="34"/>
    </location>
</feature>
<dbReference type="SUPFAM" id="SSF158472">
    <property type="entry name" value="HAMP domain-like"/>
    <property type="match status" value="1"/>
</dbReference>
<evidence type="ECO:0000256" key="4">
    <source>
        <dbReference type="ARBA" id="ARBA00022475"/>
    </source>
</evidence>
<dbReference type="GO" id="GO:0005886">
    <property type="term" value="C:plasma membrane"/>
    <property type="evidence" value="ECO:0007669"/>
    <property type="project" value="UniProtKB-SubCell"/>
</dbReference>
<dbReference type="InterPro" id="IPR050398">
    <property type="entry name" value="HssS/ArlS-like"/>
</dbReference>
<dbReference type="HOGENOM" id="CLU_000445_89_6_9"/>
<evidence type="ECO:0000259" key="16">
    <source>
        <dbReference type="PROSITE" id="PS50885"/>
    </source>
</evidence>
<keyword evidence="5" id="KW-0597">Phosphoprotein</keyword>
<reference evidence="18" key="1">
    <citation type="submission" date="2007-06" db="EMBL/GenBank/DDBJ databases">
        <authorList>
            <person name="Brinkac L.M."/>
            <person name="Daugherty S."/>
            <person name="Dodson R.J."/>
            <person name="Madupu R."/>
            <person name="Brown J.L."/>
            <person name="Bruce D."/>
            <person name="Detter C."/>
            <person name="Munk C."/>
            <person name="Smith L.A."/>
            <person name="Smith T.J."/>
            <person name="White O."/>
            <person name="Brettin T.S."/>
        </authorList>
    </citation>
    <scope>NUCLEOTIDE SEQUENCE [LARGE SCALE GENOMIC DNA]</scope>
    <source>
        <strain evidence="18">Langeland / NCTC 10281 / Type F</strain>
    </source>
</reference>
<dbReference type="Pfam" id="PF02518">
    <property type="entry name" value="HATPase_c"/>
    <property type="match status" value="1"/>
</dbReference>
<dbReference type="CDD" id="cd00082">
    <property type="entry name" value="HisKA"/>
    <property type="match status" value="1"/>
</dbReference>
<evidence type="ECO:0000256" key="2">
    <source>
        <dbReference type="ARBA" id="ARBA00004651"/>
    </source>
</evidence>
<protein>
    <recommendedName>
        <fullName evidence="3">histidine kinase</fullName>
        <ecNumber evidence="3">2.7.13.3</ecNumber>
    </recommendedName>
</protein>
<dbReference type="SUPFAM" id="SSF47384">
    <property type="entry name" value="Homodimeric domain of signal transducing histidine kinase"/>
    <property type="match status" value="1"/>
</dbReference>
<dbReference type="PANTHER" id="PTHR45528:SF1">
    <property type="entry name" value="SENSOR HISTIDINE KINASE CPXA"/>
    <property type="match status" value="1"/>
</dbReference>
<feature type="domain" description="Histidine kinase" evidence="15">
    <location>
        <begin position="256"/>
        <end position="469"/>
    </location>
</feature>
<dbReference type="Pfam" id="PF00672">
    <property type="entry name" value="HAMP"/>
    <property type="match status" value="1"/>
</dbReference>
<proteinExistence type="predicted"/>
<evidence type="ECO:0000256" key="14">
    <source>
        <dbReference type="SAM" id="Phobius"/>
    </source>
</evidence>
<gene>
    <name evidence="17" type="ordered locus">CLI_0338</name>
</gene>
<evidence type="ECO:0000256" key="13">
    <source>
        <dbReference type="ARBA" id="ARBA00023136"/>
    </source>
</evidence>
<dbReference type="SMART" id="SM00387">
    <property type="entry name" value="HATPase_c"/>
    <property type="match status" value="1"/>
</dbReference>
<evidence type="ECO:0000256" key="3">
    <source>
        <dbReference type="ARBA" id="ARBA00012438"/>
    </source>
</evidence>
<dbReference type="AlphaFoldDB" id="A7GA25"/>
<evidence type="ECO:0000256" key="11">
    <source>
        <dbReference type="ARBA" id="ARBA00022989"/>
    </source>
</evidence>
<keyword evidence="13 14" id="KW-0472">Membrane</keyword>
<dbReference type="Gene3D" id="1.10.287.130">
    <property type="match status" value="1"/>
</dbReference>
<keyword evidence="11 14" id="KW-1133">Transmembrane helix</keyword>
<dbReference type="GO" id="GO:0005524">
    <property type="term" value="F:ATP binding"/>
    <property type="evidence" value="ECO:0007669"/>
    <property type="project" value="UniProtKB-KW"/>
</dbReference>
<dbReference type="PROSITE" id="PS50109">
    <property type="entry name" value="HIS_KIN"/>
    <property type="match status" value="1"/>
</dbReference>
<dbReference type="FunFam" id="3.30.565.10:FF:000006">
    <property type="entry name" value="Sensor histidine kinase WalK"/>
    <property type="match status" value="1"/>
</dbReference>
<dbReference type="InterPro" id="IPR003594">
    <property type="entry name" value="HATPase_dom"/>
</dbReference>
<dbReference type="InterPro" id="IPR004358">
    <property type="entry name" value="Sig_transdc_His_kin-like_C"/>
</dbReference>
<dbReference type="Gene3D" id="3.30.565.10">
    <property type="entry name" value="Histidine kinase-like ATPase, C-terminal domain"/>
    <property type="match status" value="1"/>
</dbReference>
<evidence type="ECO:0000256" key="6">
    <source>
        <dbReference type="ARBA" id="ARBA00022679"/>
    </source>
</evidence>
<dbReference type="EMBL" id="CP000728">
    <property type="protein sequence ID" value="ABS42018.1"/>
    <property type="molecule type" value="Genomic_DNA"/>
</dbReference>
<evidence type="ECO:0000256" key="7">
    <source>
        <dbReference type="ARBA" id="ARBA00022692"/>
    </source>
</evidence>
<keyword evidence="12" id="KW-0902">Two-component regulatory system</keyword>
<dbReference type="InterPro" id="IPR036097">
    <property type="entry name" value="HisK_dim/P_sf"/>
</dbReference>
<organism evidence="17 18">
    <name type="scientific">Clostridium botulinum (strain Langeland / NCTC 10281 / Type F)</name>
    <dbReference type="NCBI Taxonomy" id="441772"/>
    <lineage>
        <taxon>Bacteria</taxon>
        <taxon>Bacillati</taxon>
        <taxon>Bacillota</taxon>
        <taxon>Clostridia</taxon>
        <taxon>Eubacteriales</taxon>
        <taxon>Clostridiaceae</taxon>
        <taxon>Clostridium</taxon>
    </lineage>
</organism>
<evidence type="ECO:0000256" key="5">
    <source>
        <dbReference type="ARBA" id="ARBA00022553"/>
    </source>
</evidence>